<dbReference type="AlphaFoldDB" id="A0A2V5HV31"/>
<keyword evidence="2" id="KW-1185">Reference proteome</keyword>
<evidence type="ECO:0000313" key="1">
    <source>
        <dbReference type="EMBL" id="PYI20130.1"/>
    </source>
</evidence>
<organism evidence="1 2">
    <name type="scientific">Aspergillus violaceofuscus (strain CBS 115571)</name>
    <dbReference type="NCBI Taxonomy" id="1450538"/>
    <lineage>
        <taxon>Eukaryota</taxon>
        <taxon>Fungi</taxon>
        <taxon>Dikarya</taxon>
        <taxon>Ascomycota</taxon>
        <taxon>Pezizomycotina</taxon>
        <taxon>Eurotiomycetes</taxon>
        <taxon>Eurotiomycetidae</taxon>
        <taxon>Eurotiales</taxon>
        <taxon>Aspergillaceae</taxon>
        <taxon>Aspergillus</taxon>
    </lineage>
</organism>
<dbReference type="EMBL" id="KZ825128">
    <property type="protein sequence ID" value="PYI20130.1"/>
    <property type="molecule type" value="Genomic_DNA"/>
</dbReference>
<gene>
    <name evidence="1" type="ORF">BO99DRAFT_119154</name>
</gene>
<reference evidence="1 2" key="1">
    <citation type="submission" date="2018-02" db="EMBL/GenBank/DDBJ databases">
        <title>The genomes of Aspergillus section Nigri reveals drivers in fungal speciation.</title>
        <authorList>
            <consortium name="DOE Joint Genome Institute"/>
            <person name="Vesth T.C."/>
            <person name="Nybo J."/>
            <person name="Theobald S."/>
            <person name="Brandl J."/>
            <person name="Frisvad J.C."/>
            <person name="Nielsen K.F."/>
            <person name="Lyhne E.K."/>
            <person name="Kogle M.E."/>
            <person name="Kuo A."/>
            <person name="Riley R."/>
            <person name="Clum A."/>
            <person name="Nolan M."/>
            <person name="Lipzen A."/>
            <person name="Salamov A."/>
            <person name="Henrissat B."/>
            <person name="Wiebenga A."/>
            <person name="De vries R.P."/>
            <person name="Grigoriev I.V."/>
            <person name="Mortensen U.H."/>
            <person name="Andersen M.R."/>
            <person name="Baker S.E."/>
        </authorList>
    </citation>
    <scope>NUCLEOTIDE SEQUENCE [LARGE SCALE GENOMIC DNA]</scope>
    <source>
        <strain evidence="1 2">CBS 115571</strain>
    </source>
</reference>
<evidence type="ECO:0000313" key="2">
    <source>
        <dbReference type="Proteomes" id="UP000249829"/>
    </source>
</evidence>
<name>A0A2V5HV31_ASPV1</name>
<dbReference type="Proteomes" id="UP000249829">
    <property type="component" value="Unassembled WGS sequence"/>
</dbReference>
<protein>
    <submittedName>
        <fullName evidence="1">Uncharacterized protein</fullName>
    </submittedName>
</protein>
<sequence length="160" mass="17662">MSVASPSSSSCRVPRVHKAAFSRSSLTTSFLLHSTPCQPHPSSFPFLSRSPLPPLSPPSHSPPFSYHFLFSSFFFSSFLCSSFFCSSPLFICSSSYPFSYSSSSHPSFYPFHPSPTLLHTPSLPIAFSHLSSFVLLSSPPQNMTDPPTSHLQDPERIRQV</sequence>
<proteinExistence type="predicted"/>
<accession>A0A2V5HV31</accession>